<dbReference type="InterPro" id="IPR025316">
    <property type="entry name" value="DUF4221"/>
</dbReference>
<dbReference type="PROSITE" id="PS51257">
    <property type="entry name" value="PROKAR_LIPOPROTEIN"/>
    <property type="match status" value="1"/>
</dbReference>
<organism evidence="1 2">
    <name type="scientific">Algoriphagus aquimarinus</name>
    <dbReference type="NCBI Taxonomy" id="237018"/>
    <lineage>
        <taxon>Bacteria</taxon>
        <taxon>Pseudomonadati</taxon>
        <taxon>Bacteroidota</taxon>
        <taxon>Cytophagia</taxon>
        <taxon>Cytophagales</taxon>
        <taxon>Cyclobacteriaceae</taxon>
        <taxon>Algoriphagus</taxon>
    </lineage>
</organism>
<dbReference type="OrthoDB" id="833511at2"/>
<gene>
    <name evidence="1" type="ORF">ESV85_04280</name>
</gene>
<comment type="caution">
    <text evidence="1">The sequence shown here is derived from an EMBL/GenBank/DDBJ whole genome shotgun (WGS) entry which is preliminary data.</text>
</comment>
<sequence length="379" mass="42940">MKKLLTISILALLSACGSKKSESTEQKNILENLTYTVDTLVVDPGEEIIDLSGGLRLSNLSDDKSKLYLFTQKEHQIAIVNLDQLELEEFLPFEVEGPNGIGQYVGTMQKLDGEKFMFSSFQTSGIYDRNGVKIEDLKLKPTDFEGVDIEGDGPMNYKLMQSANGKWLFSLPGDFMEGSRDLAVLDPANSSGKILDIPAMDKASEFRIILQSTEMMSIYVEDVNLQEFDGQVFISTSVTSDIYRYDYKQDSLQLFTFPHQLVPPAKTGAIKNKVSSEDEWRSEMEKASSQIGFEKLLWDDSSNRFFRFGRKLLPKENDEAPTKAEVYLFAYDANLKLIGEKFLEDVDQIPSYPFFKDGKLYSYVNVEDELGFAVFTFNF</sequence>
<dbReference type="Proteomes" id="UP000321935">
    <property type="component" value="Unassembled WGS sequence"/>
</dbReference>
<dbReference type="Pfam" id="PF13970">
    <property type="entry name" value="DUF4221"/>
    <property type="match status" value="1"/>
</dbReference>
<accession>A0A5C7B245</accession>
<dbReference type="SUPFAM" id="SSF75011">
    <property type="entry name" value="3-carboxy-cis,cis-mucoante lactonizing enzyme"/>
    <property type="match status" value="1"/>
</dbReference>
<dbReference type="RefSeq" id="WP_146915029.1">
    <property type="nucleotide sequence ID" value="NZ_VORW01000001.1"/>
</dbReference>
<reference evidence="1 2" key="1">
    <citation type="submission" date="2019-08" db="EMBL/GenBank/DDBJ databases">
        <title>Genomes sequence of Algoriphagus aquimarinus ACAM450.</title>
        <authorList>
            <person name="Bowman J.P."/>
        </authorList>
    </citation>
    <scope>NUCLEOTIDE SEQUENCE [LARGE SCALE GENOMIC DNA]</scope>
    <source>
        <strain evidence="1 2">ACAM 450</strain>
    </source>
</reference>
<proteinExistence type="predicted"/>
<evidence type="ECO:0000313" key="2">
    <source>
        <dbReference type="Proteomes" id="UP000321935"/>
    </source>
</evidence>
<dbReference type="AlphaFoldDB" id="A0A5C7B245"/>
<protein>
    <submittedName>
        <fullName evidence="1">DUF4221 domain-containing protein</fullName>
    </submittedName>
</protein>
<dbReference type="EMBL" id="VORW01000001">
    <property type="protein sequence ID" value="TXE14791.1"/>
    <property type="molecule type" value="Genomic_DNA"/>
</dbReference>
<evidence type="ECO:0000313" key="1">
    <source>
        <dbReference type="EMBL" id="TXE14791.1"/>
    </source>
</evidence>
<name>A0A5C7B245_9BACT</name>